<dbReference type="AlphaFoldDB" id="D6GR17"/>
<dbReference type="RefSeq" id="WP_014262270.1">
    <property type="nucleotide sequence ID" value="NC_016630.1"/>
</dbReference>
<protein>
    <recommendedName>
        <fullName evidence="1">Phosphatidylglycerol lysyltransferase C-terminal domain-containing protein</fullName>
    </recommendedName>
</protein>
<accession>D6GR17</accession>
<dbReference type="Gene3D" id="3.40.630.30">
    <property type="match status" value="1"/>
</dbReference>
<evidence type="ECO:0000259" key="1">
    <source>
        <dbReference type="Pfam" id="PF09924"/>
    </source>
</evidence>
<reference evidence="3" key="1">
    <citation type="submission" date="2010-12" db="EMBL/GenBank/DDBJ databases">
        <title>The genome sequence of Filifactor alocis strain ATCC 35896.</title>
        <authorList>
            <consortium name="The Broad Institute Genome Sequencing Platform"/>
            <person name="Ward D."/>
            <person name="Earl A."/>
            <person name="Feldgarden M."/>
            <person name="Young S.K."/>
            <person name="Gargeya S."/>
            <person name="Zeng Q."/>
            <person name="Alvarado L."/>
            <person name="Berlin A."/>
            <person name="Bochicchio J."/>
            <person name="Chapman S.B."/>
            <person name="Chen Z."/>
            <person name="Freedman E."/>
            <person name="Gellesch M."/>
            <person name="Goldberg J."/>
            <person name="Griggs A."/>
            <person name="Gujja S."/>
            <person name="Heilman E."/>
            <person name="Heiman D."/>
            <person name="Howarth C."/>
            <person name="Mehta T."/>
            <person name="Neiman D."/>
            <person name="Pearson M."/>
            <person name="Roberts A."/>
            <person name="Saif S."/>
            <person name="Shea T."/>
            <person name="Shenoy N."/>
            <person name="Sisk P."/>
            <person name="Stolte C."/>
            <person name="Sykes S."/>
            <person name="White J."/>
            <person name="Yandava C."/>
            <person name="Izard J."/>
            <person name="Blanton J.M."/>
            <person name="Baranova O.V."/>
            <person name="Tanner A.C."/>
            <person name="Dewhirst F.E."/>
            <person name="Haas B."/>
            <person name="Nusbaum C."/>
            <person name="Birren B."/>
        </authorList>
    </citation>
    <scope>NUCLEOTIDE SEQUENCE [LARGE SCALE GENOMIC DNA]</scope>
    <source>
        <strain evidence="3">ATCC 35896 / CCUG 47790 / D40 B5</strain>
    </source>
</reference>
<dbReference type="InterPro" id="IPR016181">
    <property type="entry name" value="Acyl_CoA_acyltransferase"/>
</dbReference>
<dbReference type="PANTHER" id="PTHR41373:SF1">
    <property type="entry name" value="PHOSPHATIDYLGLYCEROL LYSYLTRANSFERASE C-TERMINAL DOMAIN-CONTAINING PROTEIN"/>
    <property type="match status" value="1"/>
</dbReference>
<dbReference type="PATRIC" id="fig|546269.5.peg.644"/>
<dbReference type="Proteomes" id="UP000007468">
    <property type="component" value="Chromosome"/>
</dbReference>
<dbReference type="InterPro" id="IPR024320">
    <property type="entry name" value="LPG_synthase_C"/>
</dbReference>
<dbReference type="Pfam" id="PF09924">
    <property type="entry name" value="LPG_synthase_C"/>
    <property type="match status" value="1"/>
</dbReference>
<keyword evidence="3" id="KW-1185">Reference proteome</keyword>
<proteinExistence type="predicted"/>
<dbReference type="OrthoDB" id="9765580at2"/>
<organism evidence="2 3">
    <name type="scientific">Filifactor alocis (strain ATCC 35896 / CCUG 47790 / D40 B5)</name>
    <name type="common">Fusobacterium alocis</name>
    <dbReference type="NCBI Taxonomy" id="546269"/>
    <lineage>
        <taxon>Bacteria</taxon>
        <taxon>Bacillati</taxon>
        <taxon>Bacillota</taxon>
        <taxon>Clostridia</taxon>
        <taxon>Peptostreptococcales</taxon>
        <taxon>Filifactoraceae</taxon>
        <taxon>Filifactor</taxon>
    </lineage>
</organism>
<name>D6GR17_FILAD</name>
<dbReference type="STRING" id="546269.HMPREF0389_00021"/>
<feature type="domain" description="Phosphatidylglycerol lysyltransferase C-terminal" evidence="1">
    <location>
        <begin position="31"/>
        <end position="300"/>
    </location>
</feature>
<dbReference type="PIRSF" id="PIRSF018688">
    <property type="entry name" value="UCP018688"/>
    <property type="match status" value="1"/>
</dbReference>
<dbReference type="eggNOG" id="COG4866">
    <property type="taxonomic scope" value="Bacteria"/>
</dbReference>
<dbReference type="EMBL" id="CP002390">
    <property type="protein sequence ID" value="EFE28108.1"/>
    <property type="molecule type" value="Genomic_DNA"/>
</dbReference>
<evidence type="ECO:0000313" key="2">
    <source>
        <dbReference type="EMBL" id="EFE28108.1"/>
    </source>
</evidence>
<dbReference type="InterPro" id="IPR016732">
    <property type="entry name" value="UCP018688"/>
</dbReference>
<dbReference type="PANTHER" id="PTHR41373">
    <property type="entry name" value="DUF2156 DOMAIN-CONTAINING PROTEIN"/>
    <property type="match status" value="1"/>
</dbReference>
<dbReference type="SUPFAM" id="SSF55729">
    <property type="entry name" value="Acyl-CoA N-acyltransferases (Nat)"/>
    <property type="match status" value="2"/>
</dbReference>
<sequence>MSILDGKENLHHITANSKEELQPYFDKVSYEACEYSFTTMYMWQQSYGFRYYKTDKFLLIFGEYEGDIFVINPLCEMQYLDDAFDEIESIFQELQRPLEFRAITEEIKEYIEQRYGNYFYYYNVRDNWDYVYEGDKMRTLAGRKLHSKKNHFNSFLKQYEERYEYRLLSQDEFEGCIELEERWARTKENDQNLISERLAISKIFSNIRYFPDIRVGGMYIDGKLEAFSIGDLILPNMALIHVEKANPDIRGLYIAMSVFFLQSEFEKAELINREDDLGMEGLRQAKLSYKPYKMVEKYWITTIEQKDAM</sequence>
<evidence type="ECO:0000313" key="3">
    <source>
        <dbReference type="Proteomes" id="UP000007468"/>
    </source>
</evidence>
<gene>
    <name evidence="2" type="ordered locus">HMPREF0389_00021</name>
</gene>
<dbReference type="KEGG" id="faa:HMPREF0389_00021"/>